<reference evidence="1" key="1">
    <citation type="submission" date="2021-06" db="EMBL/GenBank/DDBJ databases">
        <authorList>
            <person name="Kallberg Y."/>
            <person name="Tangrot J."/>
            <person name="Rosling A."/>
        </authorList>
    </citation>
    <scope>NUCLEOTIDE SEQUENCE</scope>
    <source>
        <strain evidence="1">CL356</strain>
    </source>
</reference>
<accession>A0ACA9Q333</accession>
<gene>
    <name evidence="1" type="ORF">ACOLOM_LOCUS11835</name>
</gene>
<protein>
    <submittedName>
        <fullName evidence="1">6201_t:CDS:1</fullName>
    </submittedName>
</protein>
<dbReference type="EMBL" id="CAJVPT010044620">
    <property type="protein sequence ID" value="CAG8734664.1"/>
    <property type="molecule type" value="Genomic_DNA"/>
</dbReference>
<sequence length="73" mass="7830">MDTNFELMRSLAPDASDEMIIGKIAALKKHPNNLDAAVGALFDQGDLLESVSGSQYNPHSLLEAQTKLTLGSE</sequence>
<comment type="caution">
    <text evidence="1">The sequence shown here is derived from an EMBL/GenBank/DDBJ whole genome shotgun (WGS) entry which is preliminary data.</text>
</comment>
<proteinExistence type="predicted"/>
<organism evidence="1 2">
    <name type="scientific">Acaulospora colombiana</name>
    <dbReference type="NCBI Taxonomy" id="27376"/>
    <lineage>
        <taxon>Eukaryota</taxon>
        <taxon>Fungi</taxon>
        <taxon>Fungi incertae sedis</taxon>
        <taxon>Mucoromycota</taxon>
        <taxon>Glomeromycotina</taxon>
        <taxon>Glomeromycetes</taxon>
        <taxon>Diversisporales</taxon>
        <taxon>Acaulosporaceae</taxon>
        <taxon>Acaulospora</taxon>
    </lineage>
</organism>
<evidence type="ECO:0000313" key="2">
    <source>
        <dbReference type="Proteomes" id="UP000789525"/>
    </source>
</evidence>
<name>A0ACA9Q333_9GLOM</name>
<dbReference type="Proteomes" id="UP000789525">
    <property type="component" value="Unassembled WGS sequence"/>
</dbReference>
<keyword evidence="2" id="KW-1185">Reference proteome</keyword>
<evidence type="ECO:0000313" key="1">
    <source>
        <dbReference type="EMBL" id="CAG8734664.1"/>
    </source>
</evidence>